<accession>A0A517SDM1</accession>
<evidence type="ECO:0000256" key="5">
    <source>
        <dbReference type="ARBA" id="ARBA00023136"/>
    </source>
</evidence>
<dbReference type="SMART" id="SM01204">
    <property type="entry name" value="FIST_C"/>
    <property type="match status" value="1"/>
</dbReference>
<dbReference type="PANTHER" id="PTHR14939:SF5">
    <property type="entry name" value="F-BOX ONLY PROTEIN 22"/>
    <property type="match status" value="1"/>
</dbReference>
<keyword evidence="4" id="KW-1133">Transmembrane helix</keyword>
<dbReference type="AlphaFoldDB" id="A0A517SDM1"/>
<feature type="domain" description="FIST C-domain" evidence="7">
    <location>
        <begin position="227"/>
        <end position="371"/>
    </location>
</feature>
<evidence type="ECO:0000313" key="9">
    <source>
        <dbReference type="Proteomes" id="UP000315700"/>
    </source>
</evidence>
<dbReference type="KEGG" id="ccos:Pan44_22460"/>
<evidence type="ECO:0000259" key="6">
    <source>
        <dbReference type="SMART" id="SM00897"/>
    </source>
</evidence>
<dbReference type="Proteomes" id="UP000315700">
    <property type="component" value="Chromosome"/>
</dbReference>
<comment type="subcellular location">
    <subcellularLocation>
        <location evidence="1">Cell membrane</location>
        <topology evidence="1">Multi-pass membrane protein</topology>
    </subcellularLocation>
</comment>
<keyword evidence="9" id="KW-1185">Reference proteome</keyword>
<dbReference type="SMART" id="SM00897">
    <property type="entry name" value="FIST"/>
    <property type="match status" value="1"/>
</dbReference>
<dbReference type="EMBL" id="CP036271">
    <property type="protein sequence ID" value="QDT54219.1"/>
    <property type="molecule type" value="Genomic_DNA"/>
</dbReference>
<gene>
    <name evidence="8" type="ORF">Pan44_22460</name>
</gene>
<dbReference type="GO" id="GO:0005886">
    <property type="term" value="C:plasma membrane"/>
    <property type="evidence" value="ECO:0007669"/>
    <property type="project" value="UniProtKB-SubCell"/>
</dbReference>
<keyword evidence="3" id="KW-0812">Transmembrane</keyword>
<organism evidence="8 9">
    <name type="scientific">Caulifigura coniformis</name>
    <dbReference type="NCBI Taxonomy" id="2527983"/>
    <lineage>
        <taxon>Bacteria</taxon>
        <taxon>Pseudomonadati</taxon>
        <taxon>Planctomycetota</taxon>
        <taxon>Planctomycetia</taxon>
        <taxon>Planctomycetales</taxon>
        <taxon>Planctomycetaceae</taxon>
        <taxon>Caulifigura</taxon>
    </lineage>
</organism>
<evidence type="ECO:0000256" key="2">
    <source>
        <dbReference type="ARBA" id="ARBA00022475"/>
    </source>
</evidence>
<evidence type="ECO:0000256" key="1">
    <source>
        <dbReference type="ARBA" id="ARBA00004651"/>
    </source>
</evidence>
<sequence>MRFAADLDQHPNAGLSALRVGESLRRQLQHESADLSILFVTPAHAEHFEDIVQSFRKELPTRHLLGCTAESVVGRDREVEGGPAISAWAASLPGVDVQTFHAKFEQTPDGVLSDGLPTAEDLPGQVRTVLLFGDPYTCPARFLIDRLADDLPGIPLLGGMASGASNPGEHRLVRDDEITNFGGVGAVLSGPIKVRSVVSQGCRPVGRPFVITRSEKNVMFELGGRPALERLRETFAELPDKQRAIFQRGPHIGMAMNEYQDHFDRGDFLISSVIGADEDDGAVAVGAMVRTGQTIQFHVRDAESADEDLRSMLSPLKTIPEGKGRGALLFTCNGRGTRMFEQPHHDAAVVQSMIGPIPMAGLFAQGELGPVAGRNHIHGFTASLAIFEPEFELPPVR</sequence>
<dbReference type="OrthoDB" id="9770435at2"/>
<dbReference type="PANTHER" id="PTHR14939">
    <property type="entry name" value="F-BOX ONLY PROTEIN 22"/>
    <property type="match status" value="1"/>
</dbReference>
<reference evidence="8 9" key="1">
    <citation type="submission" date="2019-02" db="EMBL/GenBank/DDBJ databases">
        <title>Deep-cultivation of Planctomycetes and their phenomic and genomic characterization uncovers novel biology.</title>
        <authorList>
            <person name="Wiegand S."/>
            <person name="Jogler M."/>
            <person name="Boedeker C."/>
            <person name="Pinto D."/>
            <person name="Vollmers J."/>
            <person name="Rivas-Marin E."/>
            <person name="Kohn T."/>
            <person name="Peeters S.H."/>
            <person name="Heuer A."/>
            <person name="Rast P."/>
            <person name="Oberbeckmann S."/>
            <person name="Bunk B."/>
            <person name="Jeske O."/>
            <person name="Meyerdierks A."/>
            <person name="Storesund J.E."/>
            <person name="Kallscheuer N."/>
            <person name="Luecker S."/>
            <person name="Lage O.M."/>
            <person name="Pohl T."/>
            <person name="Merkel B.J."/>
            <person name="Hornburger P."/>
            <person name="Mueller R.-W."/>
            <person name="Bruemmer F."/>
            <person name="Labrenz M."/>
            <person name="Spormann A.M."/>
            <person name="Op den Camp H."/>
            <person name="Overmann J."/>
            <person name="Amann R."/>
            <person name="Jetten M.S.M."/>
            <person name="Mascher T."/>
            <person name="Medema M.H."/>
            <person name="Devos D.P."/>
            <person name="Kaster A.-K."/>
            <person name="Ovreas L."/>
            <person name="Rohde M."/>
            <person name="Galperin M.Y."/>
            <person name="Jogler C."/>
        </authorList>
    </citation>
    <scope>NUCLEOTIDE SEQUENCE [LARGE SCALE GENOMIC DNA]</scope>
    <source>
        <strain evidence="8 9">Pan44</strain>
    </source>
</reference>
<keyword evidence="2" id="KW-1003">Cell membrane</keyword>
<dbReference type="Pfam" id="PF08495">
    <property type="entry name" value="FIST"/>
    <property type="match status" value="1"/>
</dbReference>
<dbReference type="RefSeq" id="WP_145030071.1">
    <property type="nucleotide sequence ID" value="NZ_CP036271.1"/>
</dbReference>
<dbReference type="InParanoid" id="A0A517SDM1"/>
<evidence type="ECO:0000259" key="7">
    <source>
        <dbReference type="SMART" id="SM01204"/>
    </source>
</evidence>
<keyword evidence="5" id="KW-0472">Membrane</keyword>
<name>A0A517SDM1_9PLAN</name>
<dbReference type="Pfam" id="PF10442">
    <property type="entry name" value="FIST_C"/>
    <property type="match status" value="1"/>
</dbReference>
<dbReference type="InterPro" id="IPR019494">
    <property type="entry name" value="FIST_C"/>
</dbReference>
<evidence type="ECO:0000256" key="4">
    <source>
        <dbReference type="ARBA" id="ARBA00022989"/>
    </source>
</evidence>
<proteinExistence type="predicted"/>
<dbReference type="InterPro" id="IPR013702">
    <property type="entry name" value="FIST_domain_N"/>
</dbReference>
<dbReference type="PIRSF" id="PIRSF018953">
    <property type="entry name" value="UCP018953"/>
    <property type="match status" value="1"/>
</dbReference>
<dbReference type="InterPro" id="IPR016741">
    <property type="entry name" value="UCP018953"/>
</dbReference>
<feature type="domain" description="FIST" evidence="6">
    <location>
        <begin position="32"/>
        <end position="226"/>
    </location>
</feature>
<protein>
    <submittedName>
        <fullName evidence="8">FIST N domain protein</fullName>
    </submittedName>
</protein>
<evidence type="ECO:0000256" key="3">
    <source>
        <dbReference type="ARBA" id="ARBA00022692"/>
    </source>
</evidence>
<evidence type="ECO:0000313" key="8">
    <source>
        <dbReference type="EMBL" id="QDT54219.1"/>
    </source>
</evidence>